<dbReference type="PANTHER" id="PTHR43289:SF6">
    <property type="entry name" value="SERINE_THREONINE-PROTEIN KINASE NEKL-3"/>
    <property type="match status" value="1"/>
</dbReference>
<proteinExistence type="predicted"/>
<dbReference type="PROSITE" id="PS00108">
    <property type="entry name" value="PROTEIN_KINASE_ST"/>
    <property type="match status" value="1"/>
</dbReference>
<sequence length="930" mass="99391">MPPEGRSFDLRDGPVTSSHAAMDASRGLLTGCQLGRYRLEARLGGGVMAAVYRAIDVETLQAVAVKVLLPDADATVRERFRQEARTHRRLVHPHIVPVLEEGYETTEQIAYLVMALVEGPGLNEVLEAHERLPVRDAAAILAPIARALAYAHLQGVVHRDVKPANILLQPVDANTPGAVLIDTLGGYFLPLLSDFGIARALDSPELTGVGRTVGTPLYMSPEQCADSHEIDGRSDLYSLGAVLYRCLVGRPPFTGSTTQILHAHVYEALTIPESVLMTTPPSAVEILRRCLAKNPAERYSSGHALADALEALWQALPVVEPTPMEATATMPALQAVSSASGNMQVLVPGVQVRPAEPAQRPPPLVHSPPAVTSSTRRRWPAVLLGIALSTLLLFGAGWAALHLLPDVTLTLLEDTGAIEAVTPSLAETPAASFTRPTATLLPAASPTSAPPITTAAIVAHPQEEVHLQIEAAPSTTAPAESTITLTPEENLQQRWQEAEEALAAQNWQAAVDAYTLIQRIDPNYERELLVDRLFESRIGLATEHLAADRLELAAQELELALTLRPNHETAAPIQRALAALLSADPAEAQPVRQNLWGALVNYAGRLTAEGRVCSAVGALRAAVAVLPEGAADTPLAQVEVECTNAQALASIEKALAAGAGRILYSTQEGDRYNIYAAATQVGGVSTLLIADGAQVSAPYAGALLAFHSTSSLEPGIALFDLGASLSPTERTRRITQAAEDARDAPPSWSPDGAKLVYSSTRTSPGRPRIYVRSLSTGEEIDLGFGKDPIWEPGGERILFNGFDERGENPGLYLINADGSNRQRLTDNGNDLRPAWSPDGRAVVFMSTRNGNMDVYRLSLLDGSLVQLTNDPAQDGLPAISPDSRLVVFASDRGGVWRLYVTPIDGGPTVPLLDIQGVLVNWLEHSIQWTR</sequence>
<keyword evidence="2" id="KW-0808">Transferase</keyword>
<dbReference type="InterPro" id="IPR011009">
    <property type="entry name" value="Kinase-like_dom_sf"/>
</dbReference>
<dbReference type="EMBL" id="DSMG01000070">
    <property type="protein sequence ID" value="HDX31071.1"/>
    <property type="molecule type" value="Genomic_DNA"/>
</dbReference>
<evidence type="ECO:0000313" key="9">
    <source>
        <dbReference type="EMBL" id="HDX31071.1"/>
    </source>
</evidence>
<protein>
    <recommendedName>
        <fullName evidence="1">non-specific serine/threonine protein kinase</fullName>
        <ecNumber evidence="1">2.7.11.1</ecNumber>
    </recommendedName>
</protein>
<evidence type="ECO:0000256" key="5">
    <source>
        <dbReference type="ARBA" id="ARBA00022840"/>
    </source>
</evidence>
<dbReference type="SUPFAM" id="SSF56112">
    <property type="entry name" value="Protein kinase-like (PK-like)"/>
    <property type="match status" value="1"/>
</dbReference>
<dbReference type="PROSITE" id="PS00107">
    <property type="entry name" value="PROTEIN_KINASE_ATP"/>
    <property type="match status" value="1"/>
</dbReference>
<dbReference type="EC" id="2.7.11.1" evidence="1"/>
<dbReference type="SMART" id="SM00220">
    <property type="entry name" value="S_TKc"/>
    <property type="match status" value="1"/>
</dbReference>
<accession>A0A7C1FTB4</accession>
<dbReference type="InterPro" id="IPR008271">
    <property type="entry name" value="Ser/Thr_kinase_AS"/>
</dbReference>
<dbReference type="SUPFAM" id="SSF69304">
    <property type="entry name" value="Tricorn protease N-terminal domain"/>
    <property type="match status" value="1"/>
</dbReference>
<dbReference type="Gene3D" id="1.10.510.10">
    <property type="entry name" value="Transferase(Phosphotransferase) domain 1"/>
    <property type="match status" value="1"/>
</dbReference>
<evidence type="ECO:0000256" key="6">
    <source>
        <dbReference type="PROSITE-ProRule" id="PRU10141"/>
    </source>
</evidence>
<evidence type="ECO:0000256" key="7">
    <source>
        <dbReference type="SAM" id="MobiDB-lite"/>
    </source>
</evidence>
<feature type="binding site" evidence="6">
    <location>
        <position position="66"/>
    </location>
    <ligand>
        <name>ATP</name>
        <dbReference type="ChEBI" id="CHEBI:30616"/>
    </ligand>
</feature>
<dbReference type="Gene3D" id="3.30.200.20">
    <property type="entry name" value="Phosphorylase Kinase, domain 1"/>
    <property type="match status" value="1"/>
</dbReference>
<evidence type="ECO:0000256" key="2">
    <source>
        <dbReference type="ARBA" id="ARBA00022679"/>
    </source>
</evidence>
<evidence type="ECO:0000259" key="8">
    <source>
        <dbReference type="PROSITE" id="PS50011"/>
    </source>
</evidence>
<dbReference type="InterPro" id="IPR000719">
    <property type="entry name" value="Prot_kinase_dom"/>
</dbReference>
<gene>
    <name evidence="9" type="ORF">ENQ20_06200</name>
</gene>
<dbReference type="Pfam" id="PF07676">
    <property type="entry name" value="PD40"/>
    <property type="match status" value="3"/>
</dbReference>
<name>A0A7C1FTB4_9CHLR</name>
<dbReference type="SUPFAM" id="SSF48452">
    <property type="entry name" value="TPR-like"/>
    <property type="match status" value="1"/>
</dbReference>
<feature type="region of interest" description="Disordered" evidence="7">
    <location>
        <begin position="736"/>
        <end position="760"/>
    </location>
</feature>
<dbReference type="InterPro" id="IPR011990">
    <property type="entry name" value="TPR-like_helical_dom_sf"/>
</dbReference>
<dbReference type="InterPro" id="IPR011042">
    <property type="entry name" value="6-blade_b-propeller_TolB-like"/>
</dbReference>
<dbReference type="CDD" id="cd14014">
    <property type="entry name" value="STKc_PknB_like"/>
    <property type="match status" value="1"/>
</dbReference>
<keyword evidence="5 6" id="KW-0067">ATP-binding</keyword>
<comment type="caution">
    <text evidence="9">The sequence shown here is derived from an EMBL/GenBank/DDBJ whole genome shotgun (WGS) entry which is preliminary data.</text>
</comment>
<dbReference type="InterPro" id="IPR017441">
    <property type="entry name" value="Protein_kinase_ATP_BS"/>
</dbReference>
<feature type="domain" description="Protein kinase" evidence="8">
    <location>
        <begin position="37"/>
        <end position="312"/>
    </location>
</feature>
<dbReference type="PANTHER" id="PTHR43289">
    <property type="entry name" value="MITOGEN-ACTIVATED PROTEIN KINASE KINASE KINASE 20-RELATED"/>
    <property type="match status" value="1"/>
</dbReference>
<dbReference type="Gene3D" id="2.120.10.30">
    <property type="entry name" value="TolB, C-terminal domain"/>
    <property type="match status" value="2"/>
</dbReference>
<keyword evidence="3 6" id="KW-0547">Nucleotide-binding</keyword>
<evidence type="ECO:0000256" key="3">
    <source>
        <dbReference type="ARBA" id="ARBA00022741"/>
    </source>
</evidence>
<organism evidence="9">
    <name type="scientific">Caldilinea aerophila</name>
    <dbReference type="NCBI Taxonomy" id="133453"/>
    <lineage>
        <taxon>Bacteria</taxon>
        <taxon>Bacillati</taxon>
        <taxon>Chloroflexota</taxon>
        <taxon>Caldilineae</taxon>
        <taxon>Caldilineales</taxon>
        <taxon>Caldilineaceae</taxon>
        <taxon>Caldilinea</taxon>
    </lineage>
</organism>
<dbReference type="GO" id="GO:0004674">
    <property type="term" value="F:protein serine/threonine kinase activity"/>
    <property type="evidence" value="ECO:0007669"/>
    <property type="project" value="UniProtKB-EC"/>
</dbReference>
<dbReference type="GO" id="GO:0005524">
    <property type="term" value="F:ATP binding"/>
    <property type="evidence" value="ECO:0007669"/>
    <property type="project" value="UniProtKB-UniRule"/>
</dbReference>
<evidence type="ECO:0000256" key="4">
    <source>
        <dbReference type="ARBA" id="ARBA00022777"/>
    </source>
</evidence>
<dbReference type="Gene3D" id="1.25.40.10">
    <property type="entry name" value="Tetratricopeptide repeat domain"/>
    <property type="match status" value="1"/>
</dbReference>
<reference evidence="9" key="1">
    <citation type="journal article" date="2020" name="mSystems">
        <title>Genome- and Community-Level Interaction Insights into Carbon Utilization and Element Cycling Functions of Hydrothermarchaeota in Hydrothermal Sediment.</title>
        <authorList>
            <person name="Zhou Z."/>
            <person name="Liu Y."/>
            <person name="Xu W."/>
            <person name="Pan J."/>
            <person name="Luo Z.H."/>
            <person name="Li M."/>
        </authorList>
    </citation>
    <scope>NUCLEOTIDE SEQUENCE [LARGE SCALE GENOMIC DNA]</scope>
    <source>
        <strain evidence="9">SpSt-289</strain>
    </source>
</reference>
<dbReference type="InterPro" id="IPR011659">
    <property type="entry name" value="WD40"/>
</dbReference>
<dbReference type="Pfam" id="PF00069">
    <property type="entry name" value="Pkinase"/>
    <property type="match status" value="1"/>
</dbReference>
<keyword evidence="4" id="KW-0418">Kinase</keyword>
<dbReference type="PROSITE" id="PS50011">
    <property type="entry name" value="PROTEIN_KINASE_DOM"/>
    <property type="match status" value="1"/>
</dbReference>
<evidence type="ECO:0000256" key="1">
    <source>
        <dbReference type="ARBA" id="ARBA00012513"/>
    </source>
</evidence>
<dbReference type="AlphaFoldDB" id="A0A7C1FTB4"/>